<feature type="signal peptide" evidence="4">
    <location>
        <begin position="1"/>
        <end position="21"/>
    </location>
</feature>
<evidence type="ECO:0000256" key="2">
    <source>
        <dbReference type="ARBA" id="ARBA00022827"/>
    </source>
</evidence>
<dbReference type="EMBL" id="CVQI01031720">
    <property type="protein sequence ID" value="CRK39450.1"/>
    <property type="molecule type" value="Genomic_DNA"/>
</dbReference>
<protein>
    <recommendedName>
        <fullName evidence="7">FAD/NAD(P)-binding domain-containing protein</fullName>
    </recommendedName>
</protein>
<keyword evidence="2" id="KW-0274">FAD</keyword>
<evidence type="ECO:0000256" key="4">
    <source>
        <dbReference type="SAM" id="SignalP"/>
    </source>
</evidence>
<gene>
    <name evidence="5" type="ORF">BN1723_015484</name>
</gene>
<dbReference type="Gene3D" id="3.50.50.60">
    <property type="entry name" value="FAD/NAD(P)-binding domain"/>
    <property type="match status" value="3"/>
</dbReference>
<proteinExistence type="predicted"/>
<name>A0A0G4MZI5_VERLO</name>
<evidence type="ECO:0000256" key="3">
    <source>
        <dbReference type="ARBA" id="ARBA00023002"/>
    </source>
</evidence>
<evidence type="ECO:0000256" key="1">
    <source>
        <dbReference type="ARBA" id="ARBA00022630"/>
    </source>
</evidence>
<reference evidence="6" key="1">
    <citation type="submission" date="2015-05" db="EMBL/GenBank/DDBJ databases">
        <authorList>
            <person name="Fogelqvist Johan"/>
        </authorList>
    </citation>
    <scope>NUCLEOTIDE SEQUENCE [LARGE SCALE GENOMIC DNA]</scope>
</reference>
<dbReference type="PANTHER" id="PTHR31252">
    <property type="entry name" value="DUF4419 DOMAIN-CONTAINING PROTEIN"/>
    <property type="match status" value="1"/>
</dbReference>
<dbReference type="SUPFAM" id="SSF51905">
    <property type="entry name" value="FAD/NAD(P)-binding domain"/>
    <property type="match status" value="1"/>
</dbReference>
<accession>A0A0G4MZI5</accession>
<evidence type="ECO:0008006" key="7">
    <source>
        <dbReference type="Google" id="ProtNLM"/>
    </source>
</evidence>
<dbReference type="PANTHER" id="PTHR31252:SF11">
    <property type="entry name" value="DUF4419 DOMAIN-CONTAINING PROTEIN"/>
    <property type="match status" value="1"/>
</dbReference>
<evidence type="ECO:0000313" key="5">
    <source>
        <dbReference type="EMBL" id="CRK39450.1"/>
    </source>
</evidence>
<dbReference type="Proteomes" id="UP000045706">
    <property type="component" value="Unassembled WGS sequence"/>
</dbReference>
<dbReference type="PRINTS" id="PR00419">
    <property type="entry name" value="ADXRDTASE"/>
</dbReference>
<dbReference type="AlphaFoldDB" id="A0A0G4MZI5"/>
<dbReference type="GO" id="GO:0004499">
    <property type="term" value="F:N,N-dimethylaniline monooxygenase activity"/>
    <property type="evidence" value="ECO:0007669"/>
    <property type="project" value="InterPro"/>
</dbReference>
<organism evidence="5 6">
    <name type="scientific">Verticillium longisporum</name>
    <name type="common">Verticillium dahliae var. longisporum</name>
    <dbReference type="NCBI Taxonomy" id="100787"/>
    <lineage>
        <taxon>Eukaryota</taxon>
        <taxon>Fungi</taxon>
        <taxon>Dikarya</taxon>
        <taxon>Ascomycota</taxon>
        <taxon>Pezizomycotina</taxon>
        <taxon>Sordariomycetes</taxon>
        <taxon>Hypocreomycetidae</taxon>
        <taxon>Glomerellales</taxon>
        <taxon>Plectosphaerellaceae</taxon>
        <taxon>Verticillium</taxon>
    </lineage>
</organism>
<keyword evidence="3" id="KW-0560">Oxidoreductase</keyword>
<sequence length="866" mass="96700">MRFSAAFWGPCLALLLPVSVADVVVLPGGLPKSHIGRGAVKNADDFFRQSMSNEFYNNSAEVLLSSFNHNVKDSASLSIGDGVRPSADSFVRGAIQAWGEHLHFVVRPEEVWFTILVQMNFYMISHAEDIRDLFVDHEGQETITIEDFTWEQVLIRFQDEIQARVKTDWLQNWITPDFTTTTQDDLMTANILMMGLTKAYFRFEGGIICGFPSVTLQGGKSDWEALLDKLARLPEFGEEATAYAERLRPILKRFIKSFDEPDSSETVQFWNDIVSARSEFFCGAPPFYMSGWITGFYYWNDRGEPYARNSAEGDLVLDGVQYPSLDIGTLPVGYASAPFVMLDYNGTDRFESYVLAGTLGKKITSGPPTDYAKAMERIGSYSSGDTKGHSTLQSLSAWVVIGPKSHDADERPPWQGEVELADLIGSIDSNFEADKCALRGSATMSEVGGRGVGVLPTVAVIGAGPSGAIATDALVKEQTFDTIRVFDRRGAIGGTWVYTPHLPAKIPSLRDLIAGNADHAVPIPAQLPAETSKTEGVNNHQTRFSDSALHENLHSNIIPSIMSFTREPFPDKLSERTLAKYGPRAPFRHREVVREWVQEIFVRNGNDKLLELNTTVERAVKNEQQEWVLTLRKETPGKDYWWEERFDALIVASGHYNVPWIPDIPGIVDFDVRFPGKIQHSKHFRSPESFAGKRVVIVGGSISSHEVLHEILPKAKNPVYAALRGDPLGGGFTFRVYEWQAVAVARLLAGRARPLPSRSEQLEWEQKRVAELKGGKNYYSIALDYEGFFEYLRYIAGDPTPGTTGRVLPPFDKASLAIWTGMVATKIKGFEEDARKAELEIRSQEEHETQQRLRGIIGNWSPRAKL</sequence>
<dbReference type="GO" id="GO:0050661">
    <property type="term" value="F:NADP binding"/>
    <property type="evidence" value="ECO:0007669"/>
    <property type="project" value="InterPro"/>
</dbReference>
<dbReference type="Pfam" id="PF00743">
    <property type="entry name" value="FMO-like"/>
    <property type="match status" value="1"/>
</dbReference>
<dbReference type="InterPro" id="IPR025533">
    <property type="entry name" value="DUF4419"/>
</dbReference>
<feature type="chain" id="PRO_5002568038" description="FAD/NAD(P)-binding domain-containing protein" evidence="4">
    <location>
        <begin position="22"/>
        <end position="866"/>
    </location>
</feature>
<keyword evidence="4" id="KW-0732">Signal</keyword>
<dbReference type="Pfam" id="PF14388">
    <property type="entry name" value="DUF4419"/>
    <property type="match status" value="1"/>
</dbReference>
<dbReference type="GO" id="GO:0050660">
    <property type="term" value="F:flavin adenine dinucleotide binding"/>
    <property type="evidence" value="ECO:0007669"/>
    <property type="project" value="InterPro"/>
</dbReference>
<keyword evidence="1" id="KW-0285">Flavoprotein</keyword>
<dbReference type="InterPro" id="IPR036188">
    <property type="entry name" value="FAD/NAD-bd_sf"/>
</dbReference>
<evidence type="ECO:0000313" key="6">
    <source>
        <dbReference type="Proteomes" id="UP000045706"/>
    </source>
</evidence>
<dbReference type="InterPro" id="IPR020946">
    <property type="entry name" value="Flavin_mOase-like"/>
</dbReference>